<feature type="transmembrane region" description="Helical" evidence="4">
    <location>
        <begin position="151"/>
        <end position="169"/>
    </location>
</feature>
<dbReference type="InterPro" id="IPR009057">
    <property type="entry name" value="Homeodomain-like_sf"/>
</dbReference>
<protein>
    <submittedName>
        <fullName evidence="6">Transcriptional activator FtrA</fullName>
    </submittedName>
</protein>
<keyword evidence="2" id="KW-0238">DNA-binding</keyword>
<reference evidence="6 7" key="1">
    <citation type="submission" date="2018-06" db="EMBL/GenBank/DDBJ databases">
        <authorList>
            <consortium name="Pathogen Informatics"/>
            <person name="Doyle S."/>
        </authorList>
    </citation>
    <scope>NUCLEOTIDE SEQUENCE [LARGE SCALE GENOMIC DNA]</scope>
    <source>
        <strain evidence="6 7">NCTC11179</strain>
    </source>
</reference>
<keyword evidence="4" id="KW-0472">Membrane</keyword>
<evidence type="ECO:0000259" key="5">
    <source>
        <dbReference type="PROSITE" id="PS01124"/>
    </source>
</evidence>
<dbReference type="InterPro" id="IPR018060">
    <property type="entry name" value="HTH_AraC"/>
</dbReference>
<evidence type="ECO:0000256" key="3">
    <source>
        <dbReference type="ARBA" id="ARBA00023163"/>
    </source>
</evidence>
<organism evidence="6 7">
    <name type="scientific">Myroides odoratus</name>
    <name type="common">Flavobacterium odoratum</name>
    <dbReference type="NCBI Taxonomy" id="256"/>
    <lineage>
        <taxon>Bacteria</taxon>
        <taxon>Pseudomonadati</taxon>
        <taxon>Bacteroidota</taxon>
        <taxon>Flavobacteriia</taxon>
        <taxon>Flavobacteriales</taxon>
        <taxon>Flavobacteriaceae</taxon>
        <taxon>Myroides</taxon>
    </lineage>
</organism>
<dbReference type="AlphaFoldDB" id="A0A378RP68"/>
<evidence type="ECO:0000256" key="1">
    <source>
        <dbReference type="ARBA" id="ARBA00023015"/>
    </source>
</evidence>
<evidence type="ECO:0000256" key="2">
    <source>
        <dbReference type="ARBA" id="ARBA00023125"/>
    </source>
</evidence>
<dbReference type="EMBL" id="UGQL01000001">
    <property type="protein sequence ID" value="STZ27450.1"/>
    <property type="molecule type" value="Genomic_DNA"/>
</dbReference>
<dbReference type="GO" id="GO:0003700">
    <property type="term" value="F:DNA-binding transcription factor activity"/>
    <property type="evidence" value="ECO:0007669"/>
    <property type="project" value="InterPro"/>
</dbReference>
<dbReference type="InterPro" id="IPR018062">
    <property type="entry name" value="HTH_AraC-typ_CS"/>
</dbReference>
<dbReference type="GO" id="GO:0043565">
    <property type="term" value="F:sequence-specific DNA binding"/>
    <property type="evidence" value="ECO:0007669"/>
    <property type="project" value="InterPro"/>
</dbReference>
<dbReference type="PROSITE" id="PS01124">
    <property type="entry name" value="HTH_ARAC_FAMILY_2"/>
    <property type="match status" value="1"/>
</dbReference>
<feature type="transmembrane region" description="Helical" evidence="4">
    <location>
        <begin position="120"/>
        <end position="139"/>
    </location>
</feature>
<accession>A0A378RP68</accession>
<dbReference type="SMART" id="SM00342">
    <property type="entry name" value="HTH_ARAC"/>
    <property type="match status" value="1"/>
</dbReference>
<dbReference type="PANTHER" id="PTHR43280:SF29">
    <property type="entry name" value="ARAC-FAMILY TRANSCRIPTIONAL REGULATOR"/>
    <property type="match status" value="1"/>
</dbReference>
<dbReference type="Pfam" id="PF12833">
    <property type="entry name" value="HTH_18"/>
    <property type="match status" value="1"/>
</dbReference>
<proteinExistence type="predicted"/>
<keyword evidence="4" id="KW-0812">Transmembrane</keyword>
<dbReference type="SUPFAM" id="SSF46689">
    <property type="entry name" value="Homeodomain-like"/>
    <property type="match status" value="1"/>
</dbReference>
<dbReference type="PROSITE" id="PS00041">
    <property type="entry name" value="HTH_ARAC_FAMILY_1"/>
    <property type="match status" value="1"/>
</dbReference>
<keyword evidence="1" id="KW-0805">Transcription regulation</keyword>
<evidence type="ECO:0000313" key="7">
    <source>
        <dbReference type="Proteomes" id="UP000255024"/>
    </source>
</evidence>
<feature type="transmembrane region" description="Helical" evidence="4">
    <location>
        <begin position="38"/>
        <end position="53"/>
    </location>
</feature>
<feature type="domain" description="HTH araC/xylS-type" evidence="5">
    <location>
        <begin position="192"/>
        <end position="295"/>
    </location>
</feature>
<keyword evidence="7" id="KW-1185">Reference proteome</keyword>
<feature type="transmembrane region" description="Helical" evidence="4">
    <location>
        <begin position="82"/>
        <end position="99"/>
    </location>
</feature>
<keyword evidence="4" id="KW-1133">Transmembrane helix</keyword>
<sequence length="298" mass="35135">MLNTKANTSLKKKLFLCLIILLIGIKLSINMKYSYADVYFYLIVQLILILINISSYRFYFLLIALEVSTILLFKQQFITSNAYYLISFGLTLLGILYFLKPSNINQYRYQPIHLYLHHTSIATLFLVLINVLINVQYGLSEVNPFLEFTSILIQIYILVYSVLTLINYLKHNLFQTLMIDFIKEKEYSEITKQILHFFETSTPVYLNPSFNIDTLSQEIGVPVHEISKKINNELNTNYYNLVAFYRIQQATKRMKEKPNHKIEVIAEDCGFNSRGTFTKYFKQFLKCTPTEYRNKMER</sequence>
<dbReference type="PANTHER" id="PTHR43280">
    <property type="entry name" value="ARAC-FAMILY TRANSCRIPTIONAL REGULATOR"/>
    <property type="match status" value="1"/>
</dbReference>
<gene>
    <name evidence="6" type="ORF">NCTC11179_00985</name>
</gene>
<dbReference type="Proteomes" id="UP000255024">
    <property type="component" value="Unassembled WGS sequence"/>
</dbReference>
<name>A0A378RP68_MYROD</name>
<evidence type="ECO:0000313" key="6">
    <source>
        <dbReference type="EMBL" id="STZ27450.1"/>
    </source>
</evidence>
<keyword evidence="3" id="KW-0804">Transcription</keyword>
<evidence type="ECO:0000256" key="4">
    <source>
        <dbReference type="SAM" id="Phobius"/>
    </source>
</evidence>
<dbReference type="Gene3D" id="1.10.10.60">
    <property type="entry name" value="Homeodomain-like"/>
    <property type="match status" value="1"/>
</dbReference>